<dbReference type="Gene3D" id="3.40.50.20">
    <property type="match status" value="1"/>
</dbReference>
<keyword evidence="6" id="KW-0436">Ligase</keyword>
<name>A0A2W5KD92_ANCNO</name>
<dbReference type="InterPro" id="IPR013651">
    <property type="entry name" value="ATP-grasp_RimK-type"/>
</dbReference>
<evidence type="ECO:0000256" key="1">
    <source>
        <dbReference type="ARBA" id="ARBA00022723"/>
    </source>
</evidence>
<protein>
    <submittedName>
        <fullName evidence="6">RimK family alpha-L-glutamate ligase</fullName>
    </submittedName>
</protein>
<evidence type="ECO:0000256" key="2">
    <source>
        <dbReference type="ARBA" id="ARBA00022741"/>
    </source>
</evidence>
<dbReference type="PROSITE" id="PS50975">
    <property type="entry name" value="ATP_GRASP"/>
    <property type="match status" value="1"/>
</dbReference>
<evidence type="ECO:0000313" key="6">
    <source>
        <dbReference type="EMBL" id="PZQ15046.1"/>
    </source>
</evidence>
<dbReference type="NCBIfam" id="TIGR00768">
    <property type="entry name" value="rimK_fam"/>
    <property type="match status" value="1"/>
</dbReference>
<dbReference type="SUPFAM" id="SSF56059">
    <property type="entry name" value="Glutathione synthetase ATP-binding domain-like"/>
    <property type="match status" value="1"/>
</dbReference>
<dbReference type="InterPro" id="IPR004666">
    <property type="entry name" value="Rp_bS6_RimK/Lys_biosynth_LsyX"/>
</dbReference>
<dbReference type="GO" id="GO:0005737">
    <property type="term" value="C:cytoplasm"/>
    <property type="evidence" value="ECO:0007669"/>
    <property type="project" value="TreeGrafter"/>
</dbReference>
<reference evidence="6 7" key="1">
    <citation type="submission" date="2017-08" db="EMBL/GenBank/DDBJ databases">
        <title>Infants hospitalized years apart are colonized by the same room-sourced microbial strains.</title>
        <authorList>
            <person name="Brooks B."/>
            <person name="Olm M.R."/>
            <person name="Firek B.A."/>
            <person name="Baker R."/>
            <person name="Thomas B.C."/>
            <person name="Morowitz M.J."/>
            <person name="Banfield J.F."/>
        </authorList>
    </citation>
    <scope>NUCLEOTIDE SEQUENCE [LARGE SCALE GENOMIC DNA]</scope>
    <source>
        <strain evidence="6">S2_005_003_R2_43</strain>
    </source>
</reference>
<dbReference type="EMBL" id="QFPN01000005">
    <property type="protein sequence ID" value="PZQ15046.1"/>
    <property type="molecule type" value="Genomic_DNA"/>
</dbReference>
<evidence type="ECO:0000259" key="5">
    <source>
        <dbReference type="PROSITE" id="PS50975"/>
    </source>
</evidence>
<evidence type="ECO:0000313" key="7">
    <source>
        <dbReference type="Proteomes" id="UP000249577"/>
    </source>
</evidence>
<dbReference type="InterPro" id="IPR011761">
    <property type="entry name" value="ATP-grasp"/>
</dbReference>
<dbReference type="GO" id="GO:0005524">
    <property type="term" value="F:ATP binding"/>
    <property type="evidence" value="ECO:0007669"/>
    <property type="project" value="UniProtKB-UniRule"/>
</dbReference>
<comment type="caution">
    <text evidence="6">The sequence shown here is derived from an EMBL/GenBank/DDBJ whole genome shotgun (WGS) entry which is preliminary data.</text>
</comment>
<evidence type="ECO:0000256" key="4">
    <source>
        <dbReference type="PROSITE-ProRule" id="PRU00409"/>
    </source>
</evidence>
<keyword evidence="1" id="KW-0479">Metal-binding</keyword>
<dbReference type="Gene3D" id="3.30.470.20">
    <property type="entry name" value="ATP-grasp fold, B domain"/>
    <property type="match status" value="1"/>
</dbReference>
<proteinExistence type="predicted"/>
<organism evidence="6 7">
    <name type="scientific">Ancylobacter novellus</name>
    <name type="common">Thiobacillus novellus</name>
    <dbReference type="NCBI Taxonomy" id="921"/>
    <lineage>
        <taxon>Bacteria</taxon>
        <taxon>Pseudomonadati</taxon>
        <taxon>Pseudomonadota</taxon>
        <taxon>Alphaproteobacteria</taxon>
        <taxon>Hyphomicrobiales</taxon>
        <taxon>Xanthobacteraceae</taxon>
        <taxon>Ancylobacter</taxon>
    </lineage>
</organism>
<feature type="domain" description="ATP-grasp" evidence="5">
    <location>
        <begin position="111"/>
        <end position="294"/>
    </location>
</feature>
<dbReference type="GO" id="GO:0016879">
    <property type="term" value="F:ligase activity, forming carbon-nitrogen bonds"/>
    <property type="evidence" value="ECO:0007669"/>
    <property type="project" value="TreeGrafter"/>
</dbReference>
<dbReference type="Proteomes" id="UP000249577">
    <property type="component" value="Unassembled WGS sequence"/>
</dbReference>
<evidence type="ECO:0000256" key="3">
    <source>
        <dbReference type="ARBA" id="ARBA00022840"/>
    </source>
</evidence>
<dbReference type="AlphaFoldDB" id="A0A2W5KD92"/>
<sequence>MLLPDTVVIFTEKADWHSNGLRDACAREGLRPLILSMTDCGFDVSSGRPGLVFPGLEGRLPGAIFVRLIAAGTTEQITARLGLLHAARAAGAQVVNDARSIEACVDKSMTTFLLAQAGLPTPRTIVTEKPEAAEAARKAIGGDVVLKPLFGAQGKGIRRLAPGDALPPSEEVGGVYYLQEFVASRGSRNAGGAHDWRVFVLDGRPVAAMIRRSESWVTNIFQGADGEPADPSGEPGAFAVRAAAAVGADYAGVDLIEDEDGRFLVLEVNSMPAWKGLQGATGVDVAGALAGDLARRLARPNAA</sequence>
<keyword evidence="3 4" id="KW-0067">ATP-binding</keyword>
<dbReference type="PANTHER" id="PTHR21621:SF0">
    <property type="entry name" value="BETA-CITRYLGLUTAMATE SYNTHASE B-RELATED"/>
    <property type="match status" value="1"/>
</dbReference>
<accession>A0A2W5KD92</accession>
<keyword evidence="2 4" id="KW-0547">Nucleotide-binding</keyword>
<dbReference type="GO" id="GO:0046872">
    <property type="term" value="F:metal ion binding"/>
    <property type="evidence" value="ECO:0007669"/>
    <property type="project" value="UniProtKB-KW"/>
</dbReference>
<dbReference type="PANTHER" id="PTHR21621">
    <property type="entry name" value="RIBOSOMAL PROTEIN S6 MODIFICATION PROTEIN"/>
    <property type="match status" value="1"/>
</dbReference>
<gene>
    <name evidence="6" type="ORF">DI565_11495</name>
</gene>
<dbReference type="Pfam" id="PF08443">
    <property type="entry name" value="RimK"/>
    <property type="match status" value="1"/>
</dbReference>